<protein>
    <submittedName>
        <fullName evidence="2">Uncharacterized protein</fullName>
    </submittedName>
</protein>
<feature type="region of interest" description="Disordered" evidence="1">
    <location>
        <begin position="106"/>
        <end position="139"/>
    </location>
</feature>
<feature type="region of interest" description="Disordered" evidence="1">
    <location>
        <begin position="152"/>
        <end position="214"/>
    </location>
</feature>
<feature type="compositionally biased region" description="Polar residues" evidence="1">
    <location>
        <begin position="106"/>
        <end position="115"/>
    </location>
</feature>
<feature type="compositionally biased region" description="Low complexity" evidence="1">
    <location>
        <begin position="117"/>
        <end position="135"/>
    </location>
</feature>
<reference evidence="2" key="1">
    <citation type="submission" date="2014-08" db="EMBL/GenBank/DDBJ databases">
        <authorList>
            <person name="Sharma Rahul"/>
            <person name="Thines Marco"/>
        </authorList>
    </citation>
    <scope>NUCLEOTIDE SEQUENCE</scope>
</reference>
<dbReference type="AlphaFoldDB" id="A0A0F7SL90"/>
<proteinExistence type="predicted"/>
<evidence type="ECO:0000256" key="1">
    <source>
        <dbReference type="SAM" id="MobiDB-lite"/>
    </source>
</evidence>
<feature type="compositionally biased region" description="Basic and acidic residues" evidence="1">
    <location>
        <begin position="176"/>
        <end position="195"/>
    </location>
</feature>
<feature type="compositionally biased region" description="Basic residues" evidence="1">
    <location>
        <begin position="196"/>
        <end position="208"/>
    </location>
</feature>
<organism evidence="2">
    <name type="scientific">Phaffia rhodozyma</name>
    <name type="common">Yeast</name>
    <name type="synonym">Xanthophyllomyces dendrorhous</name>
    <dbReference type="NCBI Taxonomy" id="264483"/>
    <lineage>
        <taxon>Eukaryota</taxon>
        <taxon>Fungi</taxon>
        <taxon>Dikarya</taxon>
        <taxon>Basidiomycota</taxon>
        <taxon>Agaricomycotina</taxon>
        <taxon>Tremellomycetes</taxon>
        <taxon>Cystofilobasidiales</taxon>
        <taxon>Mrakiaceae</taxon>
        <taxon>Phaffia</taxon>
    </lineage>
</organism>
<feature type="compositionally biased region" description="Low complexity" evidence="1">
    <location>
        <begin position="60"/>
        <end position="74"/>
    </location>
</feature>
<evidence type="ECO:0000313" key="2">
    <source>
        <dbReference type="EMBL" id="CED82872.1"/>
    </source>
</evidence>
<name>A0A0F7SL90_PHARH</name>
<accession>A0A0F7SL90</accession>
<dbReference type="EMBL" id="LN483142">
    <property type="protein sequence ID" value="CED82872.1"/>
    <property type="molecule type" value="Genomic_DNA"/>
</dbReference>
<sequence>MSGYQTARSLPTITKNDPLFGSSTSANRLCLGFDSEPRKSAPDGQVGRKRRLISFEDGETMPTATTTASSSLSRTQTESTSYLLSFPDPFHSIPFYYATPPIKRPNQLSDPTASDTVVPNSFSSASSNSSLSNVSDFAPRTPKEIVRQVRQVRPSIEKKDDTTDTVSDWLSGMDGLDEREATAETESTRPTERPSHHSAIHQTGRGRKGGRDFW</sequence>
<feature type="region of interest" description="Disordered" evidence="1">
    <location>
        <begin position="33"/>
        <end position="74"/>
    </location>
</feature>